<dbReference type="PANTHER" id="PTHR33169">
    <property type="entry name" value="PADR-FAMILY TRANSCRIPTIONAL REGULATOR"/>
    <property type="match status" value="1"/>
</dbReference>
<accession>A0A166SNP2</accession>
<dbReference type="Pfam" id="PF03551">
    <property type="entry name" value="PadR"/>
    <property type="match status" value="1"/>
</dbReference>
<dbReference type="Gene3D" id="1.10.10.10">
    <property type="entry name" value="Winged helix-like DNA-binding domain superfamily/Winged helix DNA-binding domain"/>
    <property type="match status" value="1"/>
</dbReference>
<dbReference type="InterPro" id="IPR005149">
    <property type="entry name" value="Tscrpt_reg_PadR_N"/>
</dbReference>
<sequence>MARNNSLEMGELTDTYYYILLSLIKPKHGYLIMKSVEKMSEGKFSIGPASLYTSIKKLLDAKLIELTEESDQKKVYIATDKGIQFLKKEVERKRNMVQIAEEIFNNEEML</sequence>
<reference evidence="2 4" key="1">
    <citation type="journal article" date="2015" name="Biotechnol. Bioeng.">
        <title>Genome sequence and phenotypic characterization of Caulobacter segnis.</title>
        <authorList>
            <person name="Patel S."/>
            <person name="Fletcher B."/>
            <person name="Scott D.C."/>
            <person name="Ely B."/>
        </authorList>
    </citation>
    <scope>NUCLEOTIDE SEQUENCE [LARGE SCALE GENOMIC DNA]</scope>
    <source>
        <strain evidence="2 4">PS02</strain>
    </source>
</reference>
<dbReference type="InterPro" id="IPR052509">
    <property type="entry name" value="Metal_resp_DNA-bind_regulator"/>
</dbReference>
<proteinExistence type="predicted"/>
<evidence type="ECO:0000313" key="4">
    <source>
        <dbReference type="Proteomes" id="UP000077384"/>
    </source>
</evidence>
<dbReference type="SUPFAM" id="SSF46785">
    <property type="entry name" value="Winged helix' DNA-binding domain"/>
    <property type="match status" value="1"/>
</dbReference>
<dbReference type="AlphaFoldDB" id="A0A166SNP2"/>
<keyword evidence="5" id="KW-1185">Reference proteome</keyword>
<dbReference type="RefSeq" id="WP_063601495.1">
    <property type="nucleotide sequence ID" value="NZ_LITQ01000019.1"/>
</dbReference>
<name>A0A166SNP2_9CLOT</name>
<evidence type="ECO:0000313" key="2">
    <source>
        <dbReference type="EMBL" id="OAA92573.1"/>
    </source>
</evidence>
<feature type="domain" description="Transcription regulator PadR N-terminal" evidence="1">
    <location>
        <begin position="21"/>
        <end position="87"/>
    </location>
</feature>
<evidence type="ECO:0000313" key="5">
    <source>
        <dbReference type="Proteomes" id="UP000093694"/>
    </source>
</evidence>
<dbReference type="EMBL" id="LITQ01000019">
    <property type="protein sequence ID" value="OAA92573.1"/>
    <property type="molecule type" value="Genomic_DNA"/>
</dbReference>
<comment type="caution">
    <text evidence="2">The sequence shown here is derived from an EMBL/GenBank/DDBJ whole genome shotgun (WGS) entry which is preliminary data.</text>
</comment>
<dbReference type="InterPro" id="IPR036390">
    <property type="entry name" value="WH_DNA-bd_sf"/>
</dbReference>
<dbReference type="EMBL" id="LROR01000070">
    <property type="protein sequence ID" value="OBR91502.1"/>
    <property type="molecule type" value="Genomic_DNA"/>
</dbReference>
<dbReference type="PANTHER" id="PTHR33169:SF13">
    <property type="entry name" value="PADR-FAMILY TRANSCRIPTIONAL REGULATOR"/>
    <property type="match status" value="1"/>
</dbReference>
<dbReference type="InterPro" id="IPR036388">
    <property type="entry name" value="WH-like_DNA-bd_sf"/>
</dbReference>
<dbReference type="Proteomes" id="UP000077384">
    <property type="component" value="Unassembled WGS sequence"/>
</dbReference>
<dbReference type="Proteomes" id="UP000093694">
    <property type="component" value="Unassembled WGS sequence"/>
</dbReference>
<protein>
    <submittedName>
        <fullName evidence="2">Lineage-specific thermal regulator protein</fullName>
    </submittedName>
</protein>
<organism evidence="2 4">
    <name type="scientific">Clostridium coskatii</name>
    <dbReference type="NCBI Taxonomy" id="1705578"/>
    <lineage>
        <taxon>Bacteria</taxon>
        <taxon>Bacillati</taxon>
        <taxon>Bacillota</taxon>
        <taxon>Clostridia</taxon>
        <taxon>Eubacteriales</taxon>
        <taxon>Clostridiaceae</taxon>
        <taxon>Clostridium</taxon>
    </lineage>
</organism>
<evidence type="ECO:0000259" key="1">
    <source>
        <dbReference type="Pfam" id="PF03551"/>
    </source>
</evidence>
<evidence type="ECO:0000313" key="3">
    <source>
        <dbReference type="EMBL" id="OBR91502.1"/>
    </source>
</evidence>
<dbReference type="PATRIC" id="fig|1705578.3.peg.1254"/>
<gene>
    <name evidence="3" type="ORF">CLCOS_34220</name>
    <name evidence="2" type="ORF">WX73_00869</name>
</gene>
<reference evidence="3 5" key="2">
    <citation type="journal article" date="2016" name="Front. Microbiol.">
        <title>Industrial Acetogenic Biocatalysts: A Comparative Metabolic and Genomic Analysis.</title>
        <authorList>
            <person name="Bengelsdorf F."/>
            <person name="Poehlein A."/>
            <person name="Sonja S."/>
            <person name="Erz C."/>
            <person name="Hummel T."/>
            <person name="Hoffmeister S."/>
            <person name="Daniel R."/>
            <person name="Durre P."/>
        </authorList>
    </citation>
    <scope>NUCLEOTIDE SEQUENCE [LARGE SCALE GENOMIC DNA]</scope>
    <source>
        <strain evidence="3 5">PTA-10522</strain>
    </source>
</reference>